<comment type="function">
    <text evidence="5">Component of the eukaryotic translation initiation factor 3 (eIF-3) complex, which is involved in protein synthesis of a specialized repertoire of mRNAs and, together with other initiation factors, stimulates binding of mRNA and methionyl-tRNAi to the 40S ribosome. The eIF-3 complex specifically targets and initiates translation of a subset of mRNAs involved in cell proliferation.</text>
</comment>
<evidence type="ECO:0000256" key="2">
    <source>
        <dbReference type="ARBA" id="ARBA00022540"/>
    </source>
</evidence>
<comment type="subunit">
    <text evidence="5">Component of the eukaryotic translation initiation factor 3 (eIF-3) complex.</text>
</comment>
<dbReference type="PANTHER" id="PTHR13022:SF0">
    <property type="entry name" value="EUKARYOTIC TRANSLATION INITIATION FACTOR 3 SUBUNIT K"/>
    <property type="match status" value="1"/>
</dbReference>
<dbReference type="SUPFAM" id="SSF48371">
    <property type="entry name" value="ARM repeat"/>
    <property type="match status" value="1"/>
</dbReference>
<name>A0A913WRU9_EXADI</name>
<dbReference type="OrthoDB" id="337745at2759"/>
<dbReference type="Gene3D" id="1.25.40.250">
    <property type="entry name" value="ARM repeat, domain 1"/>
    <property type="match status" value="1"/>
</dbReference>
<dbReference type="GO" id="GO:0016282">
    <property type="term" value="C:eukaryotic 43S preinitiation complex"/>
    <property type="evidence" value="ECO:0007669"/>
    <property type="project" value="UniProtKB-UniRule"/>
</dbReference>
<dbReference type="EnsemblMetazoa" id="XM_021037501.2">
    <property type="protein sequence ID" value="XP_020893160.1"/>
    <property type="gene ID" value="LOC110232326"/>
</dbReference>
<dbReference type="InterPro" id="IPR036390">
    <property type="entry name" value="WH_DNA-bd_sf"/>
</dbReference>
<dbReference type="InterPro" id="IPR036388">
    <property type="entry name" value="WH-like_DNA-bd_sf"/>
</dbReference>
<feature type="domain" description="PCI" evidence="6">
    <location>
        <begin position="41"/>
        <end position="203"/>
    </location>
</feature>
<proteinExistence type="inferred from homology"/>
<comment type="function">
    <text evidence="4">Component of the eukaryotic translation initiation factor 3 (eIF-3) complex, which is required for several steps in the initiation of protein synthesis. The eIF-3 complex associates with the 40S ribosome and facilitates the recruitment of eIF-1, eIF-1A, eIF-2:GTP:methionyl-tRNAi and eIF-5 to form the 43S pre-initiation complex (43S PIC). The eIF-3 complex stimulates mRNA recruitment to the 43S PIC and scanning of the mRNA for AUG recognition. The eIF-3 complex is also required for disassembly and recycling of post-termination ribosomal complexes and subsequently prevents premature joining of the 40S and 60S ribosomal subunits prior to initiation. The eIF-3 complex specifically targets and initiates translation of a subset of mRNAs involved in cell proliferation, including cell cycling, differentiation and apoptosis, and uses different modes of RNA stem-loop binding to exert either translational activation or repression.</text>
</comment>
<dbReference type="Gene3D" id="1.10.10.10">
    <property type="entry name" value="Winged helix-like DNA-binding domain superfamily/Winged helix DNA-binding domain"/>
    <property type="match status" value="1"/>
</dbReference>
<dbReference type="AlphaFoldDB" id="A0A913WRU9"/>
<dbReference type="GO" id="GO:0006446">
    <property type="term" value="P:regulation of translational initiation"/>
    <property type="evidence" value="ECO:0007669"/>
    <property type="project" value="InterPro"/>
</dbReference>
<comment type="similarity">
    <text evidence="5">Belongs to the eIF-3 subunit K family.</text>
</comment>
<evidence type="ECO:0000256" key="5">
    <source>
        <dbReference type="HAMAP-Rule" id="MF_03010"/>
    </source>
</evidence>
<dbReference type="GO" id="GO:0043022">
    <property type="term" value="F:ribosome binding"/>
    <property type="evidence" value="ECO:0007669"/>
    <property type="project" value="InterPro"/>
</dbReference>
<dbReference type="OMA" id="WKHQGQG"/>
<dbReference type="InterPro" id="IPR016024">
    <property type="entry name" value="ARM-type_fold"/>
</dbReference>
<dbReference type="InterPro" id="IPR009374">
    <property type="entry name" value="eIF3k"/>
</dbReference>
<keyword evidence="2 5" id="KW-0396">Initiation factor</keyword>
<keyword evidence="8" id="KW-1185">Reference proteome</keyword>
<dbReference type="GeneID" id="110232326"/>
<keyword evidence="3 5" id="KW-0648">Protein biosynthesis</keyword>
<dbReference type="FunFam" id="1.10.10.10:FF:000212">
    <property type="entry name" value="Eukaryotic translation initiation factor 3 subunit K"/>
    <property type="match status" value="1"/>
</dbReference>
<comment type="subcellular location">
    <subcellularLocation>
        <location evidence="5">Cytoplasm</location>
    </subcellularLocation>
</comment>
<dbReference type="GO" id="GO:0003743">
    <property type="term" value="F:translation initiation factor activity"/>
    <property type="evidence" value="ECO:0007669"/>
    <property type="project" value="UniProtKB-UniRule"/>
</dbReference>
<dbReference type="InterPro" id="IPR033464">
    <property type="entry name" value="CSN8_PSD8_EIF3K"/>
</dbReference>
<dbReference type="GO" id="GO:0033290">
    <property type="term" value="C:eukaryotic 48S preinitiation complex"/>
    <property type="evidence" value="ECO:0007669"/>
    <property type="project" value="UniProtKB-UniRule"/>
</dbReference>
<reference evidence="7" key="1">
    <citation type="submission" date="2022-11" db="UniProtKB">
        <authorList>
            <consortium name="EnsemblMetazoa"/>
        </authorList>
    </citation>
    <scope>IDENTIFICATION</scope>
</reference>
<evidence type="ECO:0000259" key="6">
    <source>
        <dbReference type="PROSITE" id="PS50250"/>
    </source>
</evidence>
<organism evidence="7 8">
    <name type="scientific">Exaiptasia diaphana</name>
    <name type="common">Tropical sea anemone</name>
    <name type="synonym">Aiptasia pulchella</name>
    <dbReference type="NCBI Taxonomy" id="2652724"/>
    <lineage>
        <taxon>Eukaryota</taxon>
        <taxon>Metazoa</taxon>
        <taxon>Cnidaria</taxon>
        <taxon>Anthozoa</taxon>
        <taxon>Hexacorallia</taxon>
        <taxon>Actiniaria</taxon>
        <taxon>Aiptasiidae</taxon>
        <taxon>Exaiptasia</taxon>
    </lineage>
</organism>
<dbReference type="PANTHER" id="PTHR13022">
    <property type="entry name" value="EUKARYOTIC TRANSLATION INITIATION FACTOR 3 SUBUNIT 11"/>
    <property type="match status" value="1"/>
</dbReference>
<dbReference type="GO" id="GO:0001732">
    <property type="term" value="P:formation of cytoplasmic translation initiation complex"/>
    <property type="evidence" value="ECO:0007669"/>
    <property type="project" value="UniProtKB-UniRule"/>
</dbReference>
<evidence type="ECO:0000256" key="1">
    <source>
        <dbReference type="ARBA" id="ARBA00022490"/>
    </source>
</evidence>
<dbReference type="HAMAP" id="MF_03010">
    <property type="entry name" value="eIF3k"/>
    <property type="match status" value="1"/>
</dbReference>
<dbReference type="InterPro" id="IPR000717">
    <property type="entry name" value="PCI_dom"/>
</dbReference>
<dbReference type="PROSITE" id="PS50250">
    <property type="entry name" value="PCI"/>
    <property type="match status" value="1"/>
</dbReference>
<dbReference type="RefSeq" id="XP_020893160.1">
    <property type="nucleotide sequence ID" value="XM_021037501.2"/>
</dbReference>
<protein>
    <recommendedName>
        <fullName evidence="5">Eukaryotic translation initiation factor 3 subunit K</fullName>
        <shortName evidence="5">eIF3k</shortName>
    </recommendedName>
    <alternativeName>
        <fullName evidence="5">eIF-3 p25</fullName>
    </alternativeName>
</protein>
<dbReference type="KEGG" id="epa:110232326"/>
<dbReference type="GO" id="GO:0005852">
    <property type="term" value="C:eukaryotic translation initiation factor 3 complex"/>
    <property type="evidence" value="ECO:0007669"/>
    <property type="project" value="UniProtKB-UniRule"/>
</dbReference>
<evidence type="ECO:0000256" key="4">
    <source>
        <dbReference type="ARBA" id="ARBA00057041"/>
    </source>
</evidence>
<sequence>MADLGKRAAVSQLLKGIDRYNPENLGALEDYVHIQVDENFYDLDANLAVLKLYQFNPAYSQTTITAQILLKALMNLPNSDFIMCRCVIDDSIQQDPTIQKVVRLADLLETCSFVEAWKFIGEEPGIIDGVKGFSEAIRKYVSYVIEITYQTIDVNLVTELLGGLQGSSLQEWMKGRGWTVESNGSIFVANQEAHVKSRNIAEKIDFDCVASIVAAAR</sequence>
<dbReference type="InterPro" id="IPR016020">
    <property type="entry name" value="Transl_init_fac_sub12_N_euk"/>
</dbReference>
<keyword evidence="1 5" id="KW-0963">Cytoplasm</keyword>
<dbReference type="FunFam" id="1.25.40.250:FF:000001">
    <property type="entry name" value="Eukaryotic translation initiation factor 3 subunit K"/>
    <property type="match status" value="1"/>
</dbReference>
<dbReference type="Pfam" id="PF10075">
    <property type="entry name" value="CSN8_PSD8_EIF3K"/>
    <property type="match status" value="1"/>
</dbReference>
<evidence type="ECO:0000313" key="8">
    <source>
        <dbReference type="Proteomes" id="UP000887567"/>
    </source>
</evidence>
<accession>A0A913WRU9</accession>
<dbReference type="SUPFAM" id="SSF46785">
    <property type="entry name" value="Winged helix' DNA-binding domain"/>
    <property type="match status" value="1"/>
</dbReference>
<evidence type="ECO:0000313" key="7">
    <source>
        <dbReference type="EnsemblMetazoa" id="XP_020893160.1"/>
    </source>
</evidence>
<dbReference type="GO" id="GO:0003723">
    <property type="term" value="F:RNA binding"/>
    <property type="evidence" value="ECO:0007669"/>
    <property type="project" value="UniProtKB-UniRule"/>
</dbReference>
<evidence type="ECO:0000256" key="3">
    <source>
        <dbReference type="ARBA" id="ARBA00022917"/>
    </source>
</evidence>
<dbReference type="Proteomes" id="UP000887567">
    <property type="component" value="Unplaced"/>
</dbReference>